<comment type="caution">
    <text evidence="5">The sequence shown here is derived from an EMBL/GenBank/DDBJ whole genome shotgun (WGS) entry which is preliminary data.</text>
</comment>
<keyword evidence="3" id="KW-0804">Transcription</keyword>
<dbReference type="RefSeq" id="WP_203842438.1">
    <property type="nucleotide sequence ID" value="NZ_BAAATV010000023.1"/>
</dbReference>
<reference evidence="5 6" key="1">
    <citation type="submission" date="2021-01" db="EMBL/GenBank/DDBJ databases">
        <title>Whole genome shotgun sequence of Actinoplanes humidus NBRC 14915.</title>
        <authorList>
            <person name="Komaki H."/>
            <person name="Tamura T."/>
        </authorList>
    </citation>
    <scope>NUCLEOTIDE SEQUENCE [LARGE SCALE GENOMIC DNA]</scope>
    <source>
        <strain evidence="5 6">NBRC 14915</strain>
    </source>
</reference>
<evidence type="ECO:0000259" key="4">
    <source>
        <dbReference type="Pfam" id="PF13377"/>
    </source>
</evidence>
<dbReference type="PANTHER" id="PTHR30146:SF155">
    <property type="entry name" value="ALANINE RACEMASE"/>
    <property type="match status" value="1"/>
</dbReference>
<dbReference type="CDD" id="cd06267">
    <property type="entry name" value="PBP1_LacI_sugar_binding-like"/>
    <property type="match status" value="1"/>
</dbReference>
<dbReference type="InterPro" id="IPR046335">
    <property type="entry name" value="LacI/GalR-like_sensor"/>
</dbReference>
<dbReference type="InterPro" id="IPR028082">
    <property type="entry name" value="Peripla_BP_I"/>
</dbReference>
<evidence type="ECO:0000313" key="5">
    <source>
        <dbReference type="EMBL" id="GIE25494.1"/>
    </source>
</evidence>
<dbReference type="EMBL" id="BOMN01000122">
    <property type="protein sequence ID" value="GIE25494.1"/>
    <property type="molecule type" value="Genomic_DNA"/>
</dbReference>
<proteinExistence type="predicted"/>
<accession>A0ABQ4A425</accession>
<keyword evidence="2" id="KW-0238">DNA-binding</keyword>
<gene>
    <name evidence="5" type="primary">lacI_11</name>
    <name evidence="5" type="ORF">Ahu01nite_085960</name>
</gene>
<organism evidence="5 6">
    <name type="scientific">Winogradskya humida</name>
    <dbReference type="NCBI Taxonomy" id="113566"/>
    <lineage>
        <taxon>Bacteria</taxon>
        <taxon>Bacillati</taxon>
        <taxon>Actinomycetota</taxon>
        <taxon>Actinomycetes</taxon>
        <taxon>Micromonosporales</taxon>
        <taxon>Micromonosporaceae</taxon>
        <taxon>Winogradskya</taxon>
    </lineage>
</organism>
<evidence type="ECO:0000256" key="1">
    <source>
        <dbReference type="ARBA" id="ARBA00023015"/>
    </source>
</evidence>
<sequence length="285" mass="29487">MPDGLIGLVLTGNAARLGVEPFFMELITGMEEALAPFSTTVLLLVVPDLDAELATYERWAQDHTVEAVVVVNLVPCDVRPGRLASLGLTAVLAGRHDDHVFHKVVTDDAGAMTAAMQLLASLGHTTVGRVSGPADLVHTAERSSAMLRAGKEHGVTVRIVEADYSASAGIRGARELLAATPAPTAVIFDNDVMAVAAQQELIRSGTPVPGDVSLLACDDSPLCELAVPPLSALSIDVHEHGLTLGRAVLEALHGAPPRDHPGPPIRILHRSSTAAAPAASPGGPA</sequence>
<keyword evidence="1" id="KW-0805">Transcription regulation</keyword>
<dbReference type="Proteomes" id="UP000603200">
    <property type="component" value="Unassembled WGS sequence"/>
</dbReference>
<name>A0ABQ4A425_9ACTN</name>
<dbReference type="Pfam" id="PF13377">
    <property type="entry name" value="Peripla_BP_3"/>
    <property type="match status" value="1"/>
</dbReference>
<evidence type="ECO:0000256" key="2">
    <source>
        <dbReference type="ARBA" id="ARBA00023125"/>
    </source>
</evidence>
<dbReference type="SUPFAM" id="SSF53822">
    <property type="entry name" value="Periplasmic binding protein-like I"/>
    <property type="match status" value="1"/>
</dbReference>
<evidence type="ECO:0000313" key="6">
    <source>
        <dbReference type="Proteomes" id="UP000603200"/>
    </source>
</evidence>
<feature type="domain" description="Transcriptional regulator LacI/GalR-like sensor" evidence="4">
    <location>
        <begin position="117"/>
        <end position="273"/>
    </location>
</feature>
<dbReference type="Gene3D" id="3.40.50.2300">
    <property type="match status" value="2"/>
</dbReference>
<keyword evidence="6" id="KW-1185">Reference proteome</keyword>
<dbReference type="PANTHER" id="PTHR30146">
    <property type="entry name" value="LACI-RELATED TRANSCRIPTIONAL REPRESSOR"/>
    <property type="match status" value="1"/>
</dbReference>
<evidence type="ECO:0000256" key="3">
    <source>
        <dbReference type="ARBA" id="ARBA00023163"/>
    </source>
</evidence>
<protein>
    <submittedName>
        <fullName evidence="5">LacI family transcriptional regulator</fullName>
    </submittedName>
</protein>